<dbReference type="GO" id="GO:0006310">
    <property type="term" value="P:DNA recombination"/>
    <property type="evidence" value="ECO:0007669"/>
    <property type="project" value="TreeGrafter"/>
</dbReference>
<evidence type="ECO:0000313" key="2">
    <source>
        <dbReference type="EMBL" id="PWK18094.1"/>
    </source>
</evidence>
<feature type="domain" description="Transposase (putative) YhgA-like" evidence="1">
    <location>
        <begin position="6"/>
        <end position="205"/>
    </location>
</feature>
<dbReference type="RefSeq" id="WP_109744906.1">
    <property type="nucleotide sequence ID" value="NZ_QGGO01000032.1"/>
</dbReference>
<keyword evidence="3" id="KW-1185">Reference proteome</keyword>
<reference evidence="2 3" key="1">
    <citation type="submission" date="2018-05" db="EMBL/GenBank/DDBJ databases">
        <title>Genomic Encyclopedia of Archaeal and Bacterial Type Strains, Phase II (KMG-II): from individual species to whole genera.</title>
        <authorList>
            <person name="Goeker M."/>
        </authorList>
    </citation>
    <scope>NUCLEOTIDE SEQUENCE [LARGE SCALE GENOMIC DNA]</scope>
    <source>
        <strain evidence="2 3">DSM 22214</strain>
    </source>
</reference>
<dbReference type="InterPro" id="IPR006842">
    <property type="entry name" value="Transposase_31"/>
</dbReference>
<gene>
    <name evidence="2" type="ORF">LV89_04245</name>
</gene>
<dbReference type="Proteomes" id="UP000245489">
    <property type="component" value="Unassembled WGS sequence"/>
</dbReference>
<dbReference type="GO" id="GO:1990238">
    <property type="term" value="F:double-stranded DNA endonuclease activity"/>
    <property type="evidence" value="ECO:0007669"/>
    <property type="project" value="TreeGrafter"/>
</dbReference>
<evidence type="ECO:0000259" key="1">
    <source>
        <dbReference type="Pfam" id="PF04754"/>
    </source>
</evidence>
<comment type="caution">
    <text evidence="2">The sequence shown here is derived from an EMBL/GenBank/DDBJ whole genome shotgun (WGS) entry which is preliminary data.</text>
</comment>
<dbReference type="Pfam" id="PF04754">
    <property type="entry name" value="Transposase_31"/>
    <property type="match status" value="1"/>
</dbReference>
<dbReference type="PANTHER" id="PTHR34611">
    <property type="match status" value="1"/>
</dbReference>
<protein>
    <submittedName>
        <fullName evidence="2">Putative transposase/invertase (TIGR01784 family)</fullName>
    </submittedName>
</protein>
<accession>A0A316DIU7</accession>
<organism evidence="2 3">
    <name type="scientific">Arcicella aurantiaca</name>
    <dbReference type="NCBI Taxonomy" id="591202"/>
    <lineage>
        <taxon>Bacteria</taxon>
        <taxon>Pseudomonadati</taxon>
        <taxon>Bacteroidota</taxon>
        <taxon>Cytophagia</taxon>
        <taxon>Cytophagales</taxon>
        <taxon>Flectobacillaceae</taxon>
        <taxon>Arcicella</taxon>
    </lineage>
</organism>
<name>A0A316DIU7_9BACT</name>
<dbReference type="AlphaFoldDB" id="A0A316DIU7"/>
<dbReference type="InterPro" id="IPR051699">
    <property type="entry name" value="Rpn/YhgA-like_nuclease"/>
</dbReference>
<dbReference type="OrthoDB" id="932587at2"/>
<evidence type="ECO:0000313" key="3">
    <source>
        <dbReference type="Proteomes" id="UP000245489"/>
    </source>
</evidence>
<sequence>MATITNPHDKFFKESFSRLEVVQSFIQEVFPAGIKDKINLSKLQLTNSSFTDADLSEHLADLVYKSEYAGQEATITLLFEHKSYREDFPQWQLLRYMTNIWQEEQKQKQKSSVIIPIIIHHGNTNWNKITMRRYFENPPDDLLKFLPEFDYLLFSLNDFEDYQIANFKNNFLSTTAMLLKHSRDEKEQFLSLISFWTEKLNLLEEAHEIDFIRSVFTYIDNGINLTTRDLTIIFTKVSNNVTNIAMTIAEEIKINTTIFYVKGLLKKGFDAAFIADTFELPVKYVEEIIQKIKESSN</sequence>
<proteinExistence type="predicted"/>
<dbReference type="EMBL" id="QGGO01000032">
    <property type="protein sequence ID" value="PWK18094.1"/>
    <property type="molecule type" value="Genomic_DNA"/>
</dbReference>
<dbReference type="PANTHER" id="PTHR34611:SF2">
    <property type="entry name" value="INACTIVE RECOMBINATION-PROMOTING NUCLEASE-LIKE PROTEIN RPNE-RELATED"/>
    <property type="match status" value="1"/>
</dbReference>